<evidence type="ECO:0000313" key="1">
    <source>
        <dbReference type="EMBL" id="CAG6636696.1"/>
    </source>
</evidence>
<sequence length="99" mass="11354">MSRNTPDERQTRFTDRSSRCRFRCLVGQLPRIPSWQSACQSHHSGRKILELLVSRTRLLRSACHDRSYPSRIGCRSCLHRSPLDGQRCHSFLSGNTAGI</sequence>
<organism evidence="1">
    <name type="scientific">Cacopsylla melanoneura</name>
    <dbReference type="NCBI Taxonomy" id="428564"/>
    <lineage>
        <taxon>Eukaryota</taxon>
        <taxon>Metazoa</taxon>
        <taxon>Ecdysozoa</taxon>
        <taxon>Arthropoda</taxon>
        <taxon>Hexapoda</taxon>
        <taxon>Insecta</taxon>
        <taxon>Pterygota</taxon>
        <taxon>Neoptera</taxon>
        <taxon>Paraneoptera</taxon>
        <taxon>Hemiptera</taxon>
        <taxon>Sternorrhyncha</taxon>
        <taxon>Psylloidea</taxon>
        <taxon>Psyllidae</taxon>
        <taxon>Psyllinae</taxon>
        <taxon>Cacopsylla</taxon>
    </lineage>
</organism>
<accession>A0A8D8QR53</accession>
<reference evidence="1" key="1">
    <citation type="submission" date="2021-05" db="EMBL/GenBank/DDBJ databases">
        <authorList>
            <person name="Alioto T."/>
            <person name="Alioto T."/>
            <person name="Gomez Garrido J."/>
        </authorList>
    </citation>
    <scope>NUCLEOTIDE SEQUENCE</scope>
</reference>
<proteinExistence type="predicted"/>
<protein>
    <submittedName>
        <fullName evidence="1">Uncharacterized protein</fullName>
    </submittedName>
</protein>
<dbReference type="AlphaFoldDB" id="A0A8D8QR53"/>
<name>A0A8D8QR53_9HEMI</name>
<dbReference type="EMBL" id="HBUF01095277">
    <property type="protein sequence ID" value="CAG6636696.1"/>
    <property type="molecule type" value="Transcribed_RNA"/>
</dbReference>